<dbReference type="SUPFAM" id="SSF54197">
    <property type="entry name" value="HIT-like"/>
    <property type="match status" value="2"/>
</dbReference>
<dbReference type="EMBL" id="CAUYUJ010014952">
    <property type="protein sequence ID" value="CAK0848144.1"/>
    <property type="molecule type" value="Genomic_DNA"/>
</dbReference>
<dbReference type="InterPro" id="IPR053177">
    <property type="entry name" value="ADP-glucose_phosphorylase"/>
</dbReference>
<comment type="caution">
    <text evidence="2">The sequence shown here is derived from an EMBL/GenBank/DDBJ whole genome shotgun (WGS) entry which is preliminary data.</text>
</comment>
<dbReference type="PANTHER" id="PTHR42763:SF2">
    <property type="entry name" value="ADP-GLUCOSE PHOSPHORYLASE"/>
    <property type="match status" value="1"/>
</dbReference>
<proteinExistence type="predicted"/>
<dbReference type="PANTHER" id="PTHR42763">
    <property type="entry name" value="ADP-GLUCOSE PHOSPHORYLASE"/>
    <property type="match status" value="1"/>
</dbReference>
<organism evidence="2 3">
    <name type="scientific">Prorocentrum cordatum</name>
    <dbReference type="NCBI Taxonomy" id="2364126"/>
    <lineage>
        <taxon>Eukaryota</taxon>
        <taxon>Sar</taxon>
        <taxon>Alveolata</taxon>
        <taxon>Dinophyceae</taxon>
        <taxon>Prorocentrales</taxon>
        <taxon>Prorocentraceae</taxon>
        <taxon>Prorocentrum</taxon>
    </lineage>
</organism>
<evidence type="ECO:0000313" key="3">
    <source>
        <dbReference type="Proteomes" id="UP001189429"/>
    </source>
</evidence>
<protein>
    <recommendedName>
        <fullName evidence="1">DUF4931 domain-containing protein</fullName>
    </recommendedName>
</protein>
<dbReference type="Pfam" id="PF16285">
    <property type="entry name" value="DUF4931_N"/>
    <property type="match status" value="1"/>
</dbReference>
<dbReference type="Proteomes" id="UP001189429">
    <property type="component" value="Unassembled WGS sequence"/>
</dbReference>
<keyword evidence="3" id="KW-1185">Reference proteome</keyword>
<gene>
    <name evidence="2" type="ORF">PCOR1329_LOCUS41161</name>
</gene>
<feature type="domain" description="DUF4931" evidence="1">
    <location>
        <begin position="3"/>
        <end position="27"/>
    </location>
</feature>
<evidence type="ECO:0000259" key="1">
    <source>
        <dbReference type="Pfam" id="PF16285"/>
    </source>
</evidence>
<dbReference type="InterPro" id="IPR036265">
    <property type="entry name" value="HIT-like_sf"/>
</dbReference>
<accession>A0ABN9TQZ2</accession>
<sequence length="164" mass="18751">MMVLYFKQYGPLSGGSLVHPHMQIMALPIVTPEMQLQIAHAQQYHDKFGRCLKCHALRDELLRDDLPRQRLLYESPHFLAVMPFAGRAFHVSVVPRAHSHTWLGIGREEVDDLAGVVQLLMETLYHLLDDPSYIISGIFSVDSPRMLEEFGDSVKDAFHWGLEI</sequence>
<evidence type="ECO:0000313" key="2">
    <source>
        <dbReference type="EMBL" id="CAK0848144.1"/>
    </source>
</evidence>
<dbReference type="Gene3D" id="3.30.428.10">
    <property type="entry name" value="HIT-like"/>
    <property type="match status" value="1"/>
</dbReference>
<name>A0ABN9TQZ2_9DINO</name>
<dbReference type="InterPro" id="IPR046322">
    <property type="entry name" value="DUF4931"/>
</dbReference>
<reference evidence="2" key="1">
    <citation type="submission" date="2023-10" db="EMBL/GenBank/DDBJ databases">
        <authorList>
            <person name="Chen Y."/>
            <person name="Shah S."/>
            <person name="Dougan E. K."/>
            <person name="Thang M."/>
            <person name="Chan C."/>
        </authorList>
    </citation>
    <scope>NUCLEOTIDE SEQUENCE [LARGE SCALE GENOMIC DNA]</scope>
</reference>